<dbReference type="InterPro" id="IPR014985">
    <property type="entry name" value="WbqC"/>
</dbReference>
<evidence type="ECO:0000313" key="1">
    <source>
        <dbReference type="EMBL" id="MBB5622333.1"/>
    </source>
</evidence>
<dbReference type="RefSeq" id="WP_183868262.1">
    <property type="nucleotide sequence ID" value="NZ_JACHCF010000008.1"/>
</dbReference>
<dbReference type="Pfam" id="PF08889">
    <property type="entry name" value="WbqC"/>
    <property type="match status" value="1"/>
</dbReference>
<comment type="caution">
    <text evidence="1">The sequence shown here is derived from an EMBL/GenBank/DDBJ whole genome shotgun (WGS) entry which is preliminary data.</text>
</comment>
<gene>
    <name evidence="1" type="ORF">HDE69_003408</name>
</gene>
<sequence>MKVGIMQPYLFPYIGYFQTINAVDKYVLYDDVNFIKQGWINRNRILLGGKDYIFNLTLSGASSFKLINEIGIIDNKAKILKTIQQAYKKAPYYSETSRLLESIFEFESDNLAVFINNSVRRICEFLDINTELIVSSELDKDSTLKAQDKVIHICKNLGADHYINAFGGQELYNKEDFAKEDIKLSFIKTEPIIYEQFKNEFVPWLSIIDVMMFNSVDDISIMLNKYELI</sequence>
<organism evidence="1 2">
    <name type="scientific">Pedobacter cryoconitis</name>
    <dbReference type="NCBI Taxonomy" id="188932"/>
    <lineage>
        <taxon>Bacteria</taxon>
        <taxon>Pseudomonadati</taxon>
        <taxon>Bacteroidota</taxon>
        <taxon>Sphingobacteriia</taxon>
        <taxon>Sphingobacteriales</taxon>
        <taxon>Sphingobacteriaceae</taxon>
        <taxon>Pedobacter</taxon>
    </lineage>
</organism>
<evidence type="ECO:0008006" key="3">
    <source>
        <dbReference type="Google" id="ProtNLM"/>
    </source>
</evidence>
<reference evidence="1 2" key="1">
    <citation type="submission" date="2020-08" db="EMBL/GenBank/DDBJ databases">
        <title>Genomic Encyclopedia of Type Strains, Phase IV (KMG-V): Genome sequencing to study the core and pangenomes of soil and plant-associated prokaryotes.</title>
        <authorList>
            <person name="Whitman W."/>
        </authorList>
    </citation>
    <scope>NUCLEOTIDE SEQUENCE [LARGE SCALE GENOMIC DNA]</scope>
    <source>
        <strain evidence="1 2">MP7CTX6</strain>
    </source>
</reference>
<dbReference type="AlphaFoldDB" id="A0A7W8YVE4"/>
<dbReference type="EMBL" id="JACHCF010000008">
    <property type="protein sequence ID" value="MBB5622333.1"/>
    <property type="molecule type" value="Genomic_DNA"/>
</dbReference>
<proteinExistence type="predicted"/>
<dbReference type="Proteomes" id="UP000537718">
    <property type="component" value="Unassembled WGS sequence"/>
</dbReference>
<protein>
    <recommendedName>
        <fullName evidence="3">WbqC-like protein</fullName>
    </recommendedName>
</protein>
<name>A0A7W8YVE4_9SPHI</name>
<evidence type="ECO:0000313" key="2">
    <source>
        <dbReference type="Proteomes" id="UP000537718"/>
    </source>
</evidence>
<accession>A0A7W8YVE4</accession>